<keyword evidence="10" id="KW-0175">Coiled coil</keyword>
<proteinExistence type="inferred from homology"/>
<keyword evidence="7 9" id="KW-1133">Transmembrane helix</keyword>
<name>A0A1Y0EEM0_9RHOB</name>
<evidence type="ECO:0000256" key="9">
    <source>
        <dbReference type="RuleBase" id="RU365093"/>
    </source>
</evidence>
<dbReference type="InterPro" id="IPR050739">
    <property type="entry name" value="MFP"/>
</dbReference>
<evidence type="ECO:0000259" key="11">
    <source>
        <dbReference type="Pfam" id="PF25994"/>
    </source>
</evidence>
<organism evidence="13 14">
    <name type="scientific">Yoonia vestfoldensis</name>
    <dbReference type="NCBI Taxonomy" id="245188"/>
    <lineage>
        <taxon>Bacteria</taxon>
        <taxon>Pseudomonadati</taxon>
        <taxon>Pseudomonadota</taxon>
        <taxon>Alphaproteobacteria</taxon>
        <taxon>Rhodobacterales</taxon>
        <taxon>Paracoccaceae</taxon>
        <taxon>Yoonia</taxon>
    </lineage>
</organism>
<dbReference type="Gene3D" id="2.40.30.170">
    <property type="match status" value="1"/>
</dbReference>
<dbReference type="Pfam" id="PF26002">
    <property type="entry name" value="Beta-barrel_AprE"/>
    <property type="match status" value="1"/>
</dbReference>
<keyword evidence="14" id="KW-1185">Reference proteome</keyword>
<dbReference type="KEGG" id="lvs:LOKVESSMR4R_02418"/>
<dbReference type="InterPro" id="IPR058781">
    <property type="entry name" value="HH_AprE-like"/>
</dbReference>
<accession>A0A1Y0EEM0</accession>
<evidence type="ECO:0000313" key="13">
    <source>
        <dbReference type="EMBL" id="ARU01722.1"/>
    </source>
</evidence>
<dbReference type="Proteomes" id="UP000195273">
    <property type="component" value="Chromosome"/>
</dbReference>
<dbReference type="NCBIfam" id="TIGR01843">
    <property type="entry name" value="type_I_hlyD"/>
    <property type="match status" value="1"/>
</dbReference>
<dbReference type="PANTHER" id="PTHR30386:SF26">
    <property type="entry name" value="TRANSPORT PROTEIN COMB"/>
    <property type="match status" value="1"/>
</dbReference>
<dbReference type="InterPro" id="IPR058982">
    <property type="entry name" value="Beta-barrel_AprE"/>
</dbReference>
<evidence type="ECO:0000256" key="3">
    <source>
        <dbReference type="ARBA" id="ARBA00022448"/>
    </source>
</evidence>
<keyword evidence="8 9" id="KW-0472">Membrane</keyword>
<feature type="transmembrane region" description="Helical" evidence="9">
    <location>
        <begin position="21"/>
        <end position="41"/>
    </location>
</feature>
<evidence type="ECO:0000256" key="4">
    <source>
        <dbReference type="ARBA" id="ARBA00022475"/>
    </source>
</evidence>
<dbReference type="Pfam" id="PF25994">
    <property type="entry name" value="HH_AprE"/>
    <property type="match status" value="1"/>
</dbReference>
<dbReference type="PANTHER" id="PTHR30386">
    <property type="entry name" value="MEMBRANE FUSION SUBUNIT OF EMRAB-TOLC MULTIDRUG EFFLUX PUMP"/>
    <property type="match status" value="1"/>
</dbReference>
<dbReference type="AlphaFoldDB" id="A0A1Y0EEM0"/>
<evidence type="ECO:0000256" key="1">
    <source>
        <dbReference type="ARBA" id="ARBA00004377"/>
    </source>
</evidence>
<reference evidence="13 14" key="1">
    <citation type="submission" date="2017-05" db="EMBL/GenBank/DDBJ databases">
        <title>Genome Sequence of Loktanella vestfoldensis Strain SMR4r Isolated from a Culture of the Diatom Skeletonema marinoi.</title>
        <authorList>
            <person name="Topel M."/>
            <person name="Pinder M.I.M."/>
            <person name="Johansson O.N."/>
            <person name="Kourtchenko O."/>
            <person name="Godhe A."/>
            <person name="Clarke A.K."/>
        </authorList>
    </citation>
    <scope>NUCLEOTIDE SEQUENCE [LARGE SCALE GENOMIC DNA]</scope>
    <source>
        <strain evidence="13 14">SMR4r</strain>
    </source>
</reference>
<dbReference type="GO" id="GO:0015031">
    <property type="term" value="P:protein transport"/>
    <property type="evidence" value="ECO:0007669"/>
    <property type="project" value="InterPro"/>
</dbReference>
<sequence length="436" mass="47696">MSSINFKALSRDMAGREGLSGSTILGTIVVLVVAIFIWASWAELDNVTRGEGRVISSVQNQLVQAAEGGVILRRFVSENTIVGEGDVLFEIDPIDSSSELNRLNQRLTGLDVKESRLRAEIDGTDFDPPNHVSAMSPLVSLTEQSLFAARRAELAGRIAVLEQRLQQRSQDLVAAENIAGTAARTVALLQEEIELVEPLVRDNIVPATRLLELRRQMEQARGDGERAAVSMAQAESGMAELQAEMVNARDNYTLRAMDELNDVVAEQSELREALPKLEERVSRTIIRAPMEGIVSRLNFRTPGGFVATGDVMLELVPTGEALVVEARIMPQDISRIRLDDDVRIRLSAYDSSKYGSVAGRVIEISPDAVADEQNPNAPSSYLVEVAIEGELRVDSGEIVTLIPGMTATVDVLSGKRTVLEYIWQPVAKIQELALRD</sequence>
<dbReference type="EMBL" id="CP021431">
    <property type="protein sequence ID" value="ARU01722.1"/>
    <property type="molecule type" value="Genomic_DNA"/>
</dbReference>
<keyword evidence="6 9" id="KW-0812">Transmembrane</keyword>
<evidence type="ECO:0000256" key="10">
    <source>
        <dbReference type="SAM" id="Coils"/>
    </source>
</evidence>
<comment type="similarity">
    <text evidence="2 9">Belongs to the membrane fusion protein (MFP) (TC 8.A.1) family.</text>
</comment>
<keyword evidence="3 9" id="KW-0813">Transport</keyword>
<dbReference type="OrthoDB" id="9810980at2"/>
<evidence type="ECO:0000256" key="8">
    <source>
        <dbReference type="ARBA" id="ARBA00023136"/>
    </source>
</evidence>
<gene>
    <name evidence="13" type="primary">prsE</name>
    <name evidence="13" type="ORF">LOKVESSMR4R_02418</name>
</gene>
<comment type="subcellular location">
    <subcellularLocation>
        <location evidence="1 9">Cell inner membrane</location>
        <topology evidence="1 9">Single-pass membrane protein</topology>
    </subcellularLocation>
</comment>
<feature type="coiled-coil region" evidence="10">
    <location>
        <begin position="231"/>
        <end position="280"/>
    </location>
</feature>
<feature type="domain" description="AprE-like long alpha-helical hairpin" evidence="11">
    <location>
        <begin position="97"/>
        <end position="279"/>
    </location>
</feature>
<evidence type="ECO:0000256" key="6">
    <source>
        <dbReference type="ARBA" id="ARBA00022692"/>
    </source>
</evidence>
<evidence type="ECO:0000313" key="14">
    <source>
        <dbReference type="Proteomes" id="UP000195273"/>
    </source>
</evidence>
<feature type="domain" description="AprE-like beta-barrel" evidence="12">
    <location>
        <begin position="322"/>
        <end position="412"/>
    </location>
</feature>
<keyword evidence="5 9" id="KW-0997">Cell inner membrane</keyword>
<evidence type="ECO:0000259" key="12">
    <source>
        <dbReference type="Pfam" id="PF26002"/>
    </source>
</evidence>
<evidence type="ECO:0000256" key="5">
    <source>
        <dbReference type="ARBA" id="ARBA00022519"/>
    </source>
</evidence>
<dbReference type="RefSeq" id="WP_087208711.1">
    <property type="nucleotide sequence ID" value="NZ_CP021431.1"/>
</dbReference>
<evidence type="ECO:0000256" key="7">
    <source>
        <dbReference type="ARBA" id="ARBA00022989"/>
    </source>
</evidence>
<evidence type="ECO:0000256" key="2">
    <source>
        <dbReference type="ARBA" id="ARBA00009477"/>
    </source>
</evidence>
<dbReference type="PRINTS" id="PR01490">
    <property type="entry name" value="RTXTOXIND"/>
</dbReference>
<keyword evidence="4 9" id="KW-1003">Cell membrane</keyword>
<dbReference type="InterPro" id="IPR010129">
    <property type="entry name" value="T1SS_HlyD"/>
</dbReference>
<protein>
    <recommendedName>
        <fullName evidence="9">Membrane fusion protein (MFP) family protein</fullName>
    </recommendedName>
</protein>
<dbReference type="GO" id="GO:0005886">
    <property type="term" value="C:plasma membrane"/>
    <property type="evidence" value="ECO:0007669"/>
    <property type="project" value="UniProtKB-SubCell"/>
</dbReference>